<sequence>MNSTRSQTTCAIFGNPSTLKDTVLPTYADVMRYCQKSIQTCDKLPIVEFQKIETTLPLIDKEDLSSDQKYLLDMVIAITTGDCPTTLANRNPGILCHSRWLTTANRILRLYVSTEKPTKELELMVTYVMKVYAPSWFEIKKTPKVTFGARHLHSMIKKSLFLPEKYKCVVFDAIQRNSYYAHSENVLLAMLEDDRPHIRELGLRRILKARSNESPTQEIRQFDLPALNFKGEEYFNMISWEKPLEPPATLKLSTEEIKRLIENGSELLDVIKLPCHTQAVERHIKMVTEASAAVCGEKARDGFIRSRQESRKRWLEIFP</sequence>
<dbReference type="PANTHER" id="PTHR46409">
    <property type="entry name" value="HTH PSQ-TYPE DOMAIN-CONTAINING PROTEIN"/>
    <property type="match status" value="1"/>
</dbReference>
<reference evidence="1" key="1">
    <citation type="submission" date="2021-05" db="EMBL/GenBank/DDBJ databases">
        <authorList>
            <person name="Alioto T."/>
            <person name="Alioto T."/>
            <person name="Gomez Garrido J."/>
        </authorList>
    </citation>
    <scope>NUCLEOTIDE SEQUENCE</scope>
</reference>
<accession>A0A8D8R4N5</accession>
<organism evidence="1">
    <name type="scientific">Cacopsylla melanoneura</name>
    <dbReference type="NCBI Taxonomy" id="428564"/>
    <lineage>
        <taxon>Eukaryota</taxon>
        <taxon>Metazoa</taxon>
        <taxon>Ecdysozoa</taxon>
        <taxon>Arthropoda</taxon>
        <taxon>Hexapoda</taxon>
        <taxon>Insecta</taxon>
        <taxon>Pterygota</taxon>
        <taxon>Neoptera</taxon>
        <taxon>Paraneoptera</taxon>
        <taxon>Hemiptera</taxon>
        <taxon>Sternorrhyncha</taxon>
        <taxon>Psylloidea</taxon>
        <taxon>Psyllidae</taxon>
        <taxon>Psyllinae</taxon>
        <taxon>Cacopsylla</taxon>
    </lineage>
</organism>
<dbReference type="AlphaFoldDB" id="A0A8D8R4N5"/>
<proteinExistence type="predicted"/>
<name>A0A8D8R4N5_9HEMI</name>
<dbReference type="PANTHER" id="PTHR46409:SF1">
    <property type="entry name" value="HTH PSQ-TYPE DOMAIN-CONTAINING PROTEIN"/>
    <property type="match status" value="1"/>
</dbReference>
<evidence type="ECO:0000313" key="1">
    <source>
        <dbReference type="EMBL" id="CAG6642297.1"/>
    </source>
</evidence>
<protein>
    <submittedName>
        <fullName evidence="1">Uncharacterized protein</fullName>
    </submittedName>
</protein>
<dbReference type="EMBL" id="HBUF01121692">
    <property type="protein sequence ID" value="CAG6642297.1"/>
    <property type="molecule type" value="Transcribed_RNA"/>
</dbReference>